<evidence type="ECO:0000256" key="2">
    <source>
        <dbReference type="ARBA" id="ARBA00023002"/>
    </source>
</evidence>
<dbReference type="InterPro" id="IPR036291">
    <property type="entry name" value="NAD(P)-bd_dom_sf"/>
</dbReference>
<dbReference type="InterPro" id="IPR002347">
    <property type="entry name" value="SDR_fam"/>
</dbReference>
<sequence>MINAVGKTQRILLLGGTSQIATAIAAEFLAAGPAEVILAAREDSPHIDGAKEEIEKAGGTVEVIAFDATDFDSHRETIDLAFAAGDIDVAVVAFGVLGDNEQLWQDQKKAVAAAQTNYTAGVSVGVLLAEKFRAQGHGSIVAISSVAGVKVRRSNFVYGSTKAGFDGFYLQLGEALRGSGAHVVVVRPGQVRTRMTAGLDEAPLTVDRTEVAAAVKDAVLNHKPVVWCHPAFQLVMAVLQHIPQPILRKLPI</sequence>
<dbReference type="PANTHER" id="PTHR43669">
    <property type="entry name" value="5-KETO-D-GLUCONATE 5-REDUCTASE"/>
    <property type="match status" value="1"/>
</dbReference>
<dbReference type="RefSeq" id="WP_207118420.1">
    <property type="nucleotide sequence ID" value="NZ_JAFLEQ010000008.1"/>
</dbReference>
<accession>A0A939E189</accession>
<comment type="similarity">
    <text evidence="1">Belongs to the short-chain dehydrogenases/reductases (SDR) family.</text>
</comment>
<dbReference type="EC" id="1.1.1.333" evidence="3"/>
<evidence type="ECO:0000313" key="4">
    <source>
        <dbReference type="Proteomes" id="UP000664332"/>
    </source>
</evidence>
<keyword evidence="4" id="KW-1185">Reference proteome</keyword>
<reference evidence="3" key="1">
    <citation type="submission" date="2021-03" db="EMBL/GenBank/DDBJ databases">
        <authorList>
            <person name="Sun Q."/>
        </authorList>
    </citation>
    <scope>NUCLEOTIDE SEQUENCE</scope>
    <source>
        <strain evidence="3">CCM 8862</strain>
    </source>
</reference>
<organism evidence="3 4">
    <name type="scientific">Corynebacterium mendelii</name>
    <dbReference type="NCBI Taxonomy" id="2765362"/>
    <lineage>
        <taxon>Bacteria</taxon>
        <taxon>Bacillati</taxon>
        <taxon>Actinomycetota</taxon>
        <taxon>Actinomycetes</taxon>
        <taxon>Mycobacteriales</taxon>
        <taxon>Corynebacteriaceae</taxon>
        <taxon>Corynebacterium</taxon>
    </lineage>
</organism>
<proteinExistence type="inferred from homology"/>
<keyword evidence="2 3" id="KW-0560">Oxidoreductase</keyword>
<dbReference type="GO" id="GO:0016491">
    <property type="term" value="F:oxidoreductase activity"/>
    <property type="evidence" value="ECO:0007669"/>
    <property type="project" value="UniProtKB-KW"/>
</dbReference>
<gene>
    <name evidence="3" type="ORF">JZY06_03400</name>
</gene>
<name>A0A939E189_9CORY</name>
<dbReference type="AlphaFoldDB" id="A0A939E189"/>
<evidence type="ECO:0000256" key="1">
    <source>
        <dbReference type="ARBA" id="ARBA00006484"/>
    </source>
</evidence>
<comment type="caution">
    <text evidence="3">The sequence shown here is derived from an EMBL/GenBank/DDBJ whole genome shotgun (WGS) entry which is preliminary data.</text>
</comment>
<dbReference type="PANTHER" id="PTHR43669:SF6">
    <property type="entry name" value="DECAPRENYLPHOSPHORYL-2-KETO-BETA-D-ERYTHRO-PENTOSE REDUCTASE"/>
    <property type="match status" value="1"/>
</dbReference>
<dbReference type="NCBIfam" id="NF005912">
    <property type="entry name" value="PRK07904.1"/>
    <property type="match status" value="1"/>
</dbReference>
<dbReference type="SUPFAM" id="SSF51735">
    <property type="entry name" value="NAD(P)-binding Rossmann-fold domains"/>
    <property type="match status" value="1"/>
</dbReference>
<evidence type="ECO:0000313" key="3">
    <source>
        <dbReference type="EMBL" id="MBN9643677.1"/>
    </source>
</evidence>
<protein>
    <submittedName>
        <fullName evidence="3">Decaprenylphospho-beta-D-erythro-pentofuranosid-2-ulose 2-reductase</fullName>
        <ecNumber evidence="3">1.1.1.333</ecNumber>
    </submittedName>
</protein>
<dbReference type="Gene3D" id="3.40.50.720">
    <property type="entry name" value="NAD(P)-binding Rossmann-like Domain"/>
    <property type="match status" value="1"/>
</dbReference>
<dbReference type="Pfam" id="PF00106">
    <property type="entry name" value="adh_short"/>
    <property type="match status" value="1"/>
</dbReference>
<dbReference type="Proteomes" id="UP000664332">
    <property type="component" value="Unassembled WGS sequence"/>
</dbReference>
<dbReference type="EMBL" id="JAFLEQ010000008">
    <property type="protein sequence ID" value="MBN9643677.1"/>
    <property type="molecule type" value="Genomic_DNA"/>
</dbReference>
<dbReference type="PRINTS" id="PR00081">
    <property type="entry name" value="GDHRDH"/>
</dbReference>